<dbReference type="SUPFAM" id="SSF52540">
    <property type="entry name" value="P-loop containing nucleoside triphosphate hydrolases"/>
    <property type="match status" value="1"/>
</dbReference>
<protein>
    <recommendedName>
        <fullName evidence="6">Cell division control protein</fullName>
    </recommendedName>
</protein>
<evidence type="ECO:0000259" key="8">
    <source>
        <dbReference type="PROSITE" id="PS50052"/>
    </source>
</evidence>
<gene>
    <name evidence="9" type="ORF">BDW59DRAFT_143007</name>
</gene>
<dbReference type="Proteomes" id="UP001610335">
    <property type="component" value="Unassembled WGS sequence"/>
</dbReference>
<dbReference type="InterPro" id="IPR003593">
    <property type="entry name" value="AAA+_ATPase"/>
</dbReference>
<feature type="region of interest" description="Disordered" evidence="7">
    <location>
        <begin position="26"/>
        <end position="94"/>
    </location>
</feature>
<dbReference type="Gene3D" id="3.40.50.300">
    <property type="entry name" value="P-loop containing nucleotide triphosphate hydrolases"/>
    <property type="match status" value="1"/>
</dbReference>
<keyword evidence="3" id="KW-0235">DNA replication</keyword>
<evidence type="ECO:0000256" key="7">
    <source>
        <dbReference type="SAM" id="MobiDB-lite"/>
    </source>
</evidence>
<name>A0ABR4ILX2_9EURO</name>
<dbReference type="InterPro" id="IPR015163">
    <property type="entry name" value="Cdc6_C"/>
</dbReference>
<evidence type="ECO:0000313" key="9">
    <source>
        <dbReference type="EMBL" id="KAL2828772.1"/>
    </source>
</evidence>
<feature type="domain" description="Guanylate kinase-like" evidence="8">
    <location>
        <begin position="203"/>
        <end position="415"/>
    </location>
</feature>
<dbReference type="InterPro" id="IPR054425">
    <property type="entry name" value="Cdc6_ORC1-like_ATPase_lid"/>
</dbReference>
<keyword evidence="4" id="KW-0539">Nucleus</keyword>
<dbReference type="SMART" id="SM00382">
    <property type="entry name" value="AAA"/>
    <property type="match status" value="1"/>
</dbReference>
<feature type="compositionally biased region" description="Low complexity" evidence="7">
    <location>
        <begin position="82"/>
        <end position="91"/>
    </location>
</feature>
<dbReference type="PROSITE" id="PS50052">
    <property type="entry name" value="GUANYLATE_KINASE_2"/>
    <property type="match status" value="1"/>
</dbReference>
<evidence type="ECO:0000256" key="4">
    <source>
        <dbReference type="ARBA" id="ARBA00023242"/>
    </source>
</evidence>
<proteinExistence type="inferred from homology"/>
<evidence type="ECO:0000256" key="2">
    <source>
        <dbReference type="ARBA" id="ARBA00022618"/>
    </source>
</evidence>
<dbReference type="PIRSF" id="PIRSF001767">
    <property type="entry name" value="Cdc6"/>
    <property type="match status" value="1"/>
</dbReference>
<dbReference type="Pfam" id="PF22606">
    <property type="entry name" value="Cdc6-ORC-like_ATPase_lid"/>
    <property type="match status" value="1"/>
</dbReference>
<keyword evidence="5" id="KW-0131">Cell cycle</keyword>
<comment type="caution">
    <text evidence="9">The sequence shown here is derived from an EMBL/GenBank/DDBJ whole genome shotgun (WGS) entry which is preliminary data.</text>
</comment>
<dbReference type="Pfam" id="PF09079">
    <property type="entry name" value="WHD_Cdc6"/>
    <property type="match status" value="1"/>
</dbReference>
<evidence type="ECO:0000313" key="10">
    <source>
        <dbReference type="Proteomes" id="UP001610335"/>
    </source>
</evidence>
<dbReference type="PANTHER" id="PTHR10763">
    <property type="entry name" value="CELL DIVISION CONTROL PROTEIN 6-RELATED"/>
    <property type="match status" value="1"/>
</dbReference>
<evidence type="ECO:0000256" key="6">
    <source>
        <dbReference type="PIRNR" id="PIRNR001767"/>
    </source>
</evidence>
<dbReference type="InterPro" id="IPR008144">
    <property type="entry name" value="Guanylate_kin-like_dom"/>
</dbReference>
<dbReference type="PANTHER" id="PTHR10763:SF26">
    <property type="entry name" value="CELL DIVISION CONTROL PROTEIN 6 HOMOLOG"/>
    <property type="match status" value="1"/>
</dbReference>
<feature type="region of interest" description="Disordered" evidence="7">
    <location>
        <begin position="135"/>
        <end position="158"/>
    </location>
</feature>
<sequence length="637" mass="70328">MVATVLGKRQRSAVETEVVASLPLRSGSRRRTQLPRIHREDNPPLVRQLRSQTKHSDDFQRENGATTKDSLVGSDQPRRKVVQSSQVPSPSKENTLEITSTLVNDENSKPAEIKTPSKARYRNALESPPITPKHRVQVGAKCQTPRTPRTPRQAATSTTVQTIYTRARQLFARGATSGRIVGRDAERQKLVGFIQEGMQSRKGGCMYVSGPPGTGKSALVREVCDEIDLRSIRVAQLNCASIRTARDVYSKLIEELCDDAEVFKKSEIDRLKSMFVPEKKHVKQDMFLVMLDEIDHLLTADAGILQSLFEWSLQKESKVMLIGIANALDLTDRSLPQLKAKNLKPLLLPFLPYTAGQIANVIVNRLKSLLAESQTEDPNFIPFVQPTAIQLCSKKVASQTGDLRKAFELIKRAIDIIEQETLQKLEKNNLDNPSGTILVENNNLSSSPKHSLPKQNPALTYTTLTAPRASIAHVAKITSSVFGQGTVQRLQYLNLQQKAAICALIALDRKRRECDVPGTPSKYKHGAPTVKQIFGTYCTLCRTDNILHPLTATEFKDVLGSLETLGLVGEYQSRGRGGTVAGGSDIRRTPSKPSAMSLNKALDEQSLVCFVSQKEIESQITGPGEGILRRLFLGEGL</sequence>
<dbReference type="InterPro" id="IPR016314">
    <property type="entry name" value="Cdc6/18"/>
</dbReference>
<keyword evidence="2" id="KW-0132">Cell division</keyword>
<comment type="similarity">
    <text evidence="6">Belongs to the CDC6/cdc18 family.</text>
</comment>
<dbReference type="CDD" id="cd00009">
    <property type="entry name" value="AAA"/>
    <property type="match status" value="1"/>
</dbReference>
<dbReference type="Gene3D" id="1.10.8.60">
    <property type="match status" value="1"/>
</dbReference>
<dbReference type="GO" id="GO:0016787">
    <property type="term" value="F:hydrolase activity"/>
    <property type="evidence" value="ECO:0007669"/>
    <property type="project" value="UniProtKB-KW"/>
</dbReference>
<dbReference type="InterPro" id="IPR050311">
    <property type="entry name" value="ORC1/CDC6"/>
</dbReference>
<dbReference type="InterPro" id="IPR041664">
    <property type="entry name" value="AAA_16"/>
</dbReference>
<organism evidence="9 10">
    <name type="scientific">Aspergillus cavernicola</name>
    <dbReference type="NCBI Taxonomy" id="176166"/>
    <lineage>
        <taxon>Eukaryota</taxon>
        <taxon>Fungi</taxon>
        <taxon>Dikarya</taxon>
        <taxon>Ascomycota</taxon>
        <taxon>Pezizomycotina</taxon>
        <taxon>Eurotiomycetes</taxon>
        <taxon>Eurotiomycetidae</taxon>
        <taxon>Eurotiales</taxon>
        <taxon>Aspergillaceae</taxon>
        <taxon>Aspergillus</taxon>
        <taxon>Aspergillus subgen. Nidulantes</taxon>
    </lineage>
</organism>
<dbReference type="Gene3D" id="1.10.10.10">
    <property type="entry name" value="Winged helix-like DNA-binding domain superfamily/Winged helix DNA-binding domain"/>
    <property type="match status" value="1"/>
</dbReference>
<evidence type="ECO:0000256" key="5">
    <source>
        <dbReference type="ARBA" id="ARBA00023306"/>
    </source>
</evidence>
<keyword evidence="10" id="KW-1185">Reference proteome</keyword>
<accession>A0ABR4ILX2</accession>
<comment type="subcellular location">
    <subcellularLocation>
        <location evidence="1">Nucleus</location>
    </subcellularLocation>
</comment>
<dbReference type="EMBL" id="JBFXLS010000019">
    <property type="protein sequence ID" value="KAL2828772.1"/>
    <property type="molecule type" value="Genomic_DNA"/>
</dbReference>
<dbReference type="InterPro" id="IPR027417">
    <property type="entry name" value="P-loop_NTPase"/>
</dbReference>
<keyword evidence="9" id="KW-0378">Hydrolase</keyword>
<dbReference type="InterPro" id="IPR036388">
    <property type="entry name" value="WH-like_DNA-bd_sf"/>
</dbReference>
<reference evidence="9 10" key="1">
    <citation type="submission" date="2024-07" db="EMBL/GenBank/DDBJ databases">
        <title>Section-level genome sequencing and comparative genomics of Aspergillus sections Usti and Cavernicolus.</title>
        <authorList>
            <consortium name="Lawrence Berkeley National Laboratory"/>
            <person name="Nybo J.L."/>
            <person name="Vesth T.C."/>
            <person name="Theobald S."/>
            <person name="Frisvad J.C."/>
            <person name="Larsen T.O."/>
            <person name="Kjaerboelling I."/>
            <person name="Rothschild-Mancinelli K."/>
            <person name="Lyhne E.K."/>
            <person name="Kogle M.E."/>
            <person name="Barry K."/>
            <person name="Clum A."/>
            <person name="Na H."/>
            <person name="Ledsgaard L."/>
            <person name="Lin J."/>
            <person name="Lipzen A."/>
            <person name="Kuo A."/>
            <person name="Riley R."/>
            <person name="Mondo S."/>
            <person name="LaButti K."/>
            <person name="Haridas S."/>
            <person name="Pangalinan J."/>
            <person name="Salamov A.A."/>
            <person name="Simmons B.A."/>
            <person name="Magnuson J.K."/>
            <person name="Chen J."/>
            <person name="Drula E."/>
            <person name="Henrissat B."/>
            <person name="Wiebenga A."/>
            <person name="Lubbers R.J."/>
            <person name="Gomes A.C."/>
            <person name="Makela M.R."/>
            <person name="Stajich J."/>
            <person name="Grigoriev I.V."/>
            <person name="Mortensen U.H."/>
            <person name="De vries R.P."/>
            <person name="Baker S.E."/>
            <person name="Andersen M.R."/>
        </authorList>
    </citation>
    <scope>NUCLEOTIDE SEQUENCE [LARGE SCALE GENOMIC DNA]</scope>
    <source>
        <strain evidence="9 10">CBS 600.67</strain>
    </source>
</reference>
<evidence type="ECO:0000256" key="1">
    <source>
        <dbReference type="ARBA" id="ARBA00004123"/>
    </source>
</evidence>
<evidence type="ECO:0000256" key="3">
    <source>
        <dbReference type="ARBA" id="ARBA00022705"/>
    </source>
</evidence>
<dbReference type="Pfam" id="PF13191">
    <property type="entry name" value="AAA_16"/>
    <property type="match status" value="1"/>
</dbReference>